<evidence type="ECO:0000256" key="11">
    <source>
        <dbReference type="PROSITE-ProRule" id="PRU00239"/>
    </source>
</evidence>
<feature type="domain" description="Calpain catalytic" evidence="12">
    <location>
        <begin position="17"/>
        <end position="309"/>
    </location>
</feature>
<dbReference type="CDD" id="cd00044">
    <property type="entry name" value="CysPc"/>
    <property type="match status" value="1"/>
</dbReference>
<dbReference type="SMART" id="SM00720">
    <property type="entry name" value="calpain_III"/>
    <property type="match status" value="1"/>
</dbReference>
<dbReference type="PROSITE" id="PS50203">
    <property type="entry name" value="CALPAIN_CAT"/>
    <property type="match status" value="1"/>
</dbReference>
<dbReference type="KEGG" id="ehx:EMIHUDRAFT_427647"/>
<keyword evidence="6" id="KW-0863">Zinc-finger</keyword>
<dbReference type="RefSeq" id="XP_005770966.1">
    <property type="nucleotide sequence ID" value="XM_005770909.1"/>
</dbReference>
<dbReference type="AlphaFoldDB" id="A0A0D3J4V2"/>
<keyword evidence="4" id="KW-0479">Metal-binding</keyword>
<dbReference type="Pfam" id="PF01067">
    <property type="entry name" value="Calpain_III"/>
    <property type="match status" value="1"/>
</dbReference>
<dbReference type="Gene3D" id="2.60.120.380">
    <property type="match status" value="1"/>
</dbReference>
<dbReference type="EnsemblProtists" id="EOD15341">
    <property type="protein sequence ID" value="EOD15341"/>
    <property type="gene ID" value="EMIHUDRAFT_427647"/>
</dbReference>
<dbReference type="SUPFAM" id="SSF49758">
    <property type="entry name" value="Calpain large subunit, middle domain (domain III)"/>
    <property type="match status" value="1"/>
</dbReference>
<dbReference type="GO" id="GO:0006508">
    <property type="term" value="P:proteolysis"/>
    <property type="evidence" value="ECO:0007669"/>
    <property type="project" value="UniProtKB-KW"/>
</dbReference>
<dbReference type="PANTHER" id="PTHR10183:SF379">
    <property type="entry name" value="CALPAIN-5"/>
    <property type="match status" value="1"/>
</dbReference>
<dbReference type="PRINTS" id="PR00704">
    <property type="entry name" value="CALPAIN"/>
</dbReference>
<dbReference type="InterPro" id="IPR036213">
    <property type="entry name" value="Calpain_III_sf"/>
</dbReference>
<keyword evidence="14" id="KW-1185">Reference proteome</keyword>
<keyword evidence="5" id="KW-0677">Repeat</keyword>
<evidence type="ECO:0000256" key="7">
    <source>
        <dbReference type="ARBA" id="ARBA00022801"/>
    </source>
</evidence>
<dbReference type="InterPro" id="IPR038765">
    <property type="entry name" value="Papain-like_cys_pep_sf"/>
</dbReference>
<dbReference type="eggNOG" id="KOG0045">
    <property type="taxonomic scope" value="Eukaryota"/>
</dbReference>
<dbReference type="GeneID" id="17261487"/>
<dbReference type="Gene3D" id="3.90.70.10">
    <property type="entry name" value="Cysteine proteinases"/>
    <property type="match status" value="1"/>
</dbReference>
<proteinExistence type="inferred from homology"/>
<protein>
    <recommendedName>
        <fullName evidence="12">Calpain catalytic domain-containing protein</fullName>
    </recommendedName>
</protein>
<keyword evidence="3 11" id="KW-0645">Protease</keyword>
<keyword evidence="7 11" id="KW-0378">Hydrolase</keyword>
<keyword evidence="9" id="KW-0862">Zinc</keyword>
<feature type="active site" evidence="10 11">
    <location>
        <position position="253"/>
    </location>
</feature>
<evidence type="ECO:0000259" key="12">
    <source>
        <dbReference type="PROSITE" id="PS50203"/>
    </source>
</evidence>
<accession>A0A0D3J4V2</accession>
<keyword evidence="8 11" id="KW-0788">Thiol protease</keyword>
<comment type="similarity">
    <text evidence="1">Belongs to the peptidase C2 family.</text>
</comment>
<dbReference type="InterPro" id="IPR001300">
    <property type="entry name" value="Peptidase_C2_calpain_cat"/>
</dbReference>
<feature type="active site" evidence="10 11">
    <location>
        <position position="77"/>
    </location>
</feature>
<dbReference type="HOGENOM" id="CLU_010982_3_0_1"/>
<dbReference type="InterPro" id="IPR022684">
    <property type="entry name" value="Calpain_cysteine_protease"/>
</dbReference>
<sequence length="460" mass="50191">MESLVKPILARHGAGCEWEDVAFPAADASLPASAHGAKWQRARQLCLAPVVFGRSSKAADADAIDPSDISQGALGTCYFLSALSVAATRPQLIRSCFVTTEPNEAGCYCVRLFRDGRPRHILVDDQLPAHGHGRPLFAASKQRDELWVSLLEKAYAKLFSSYAAIEGGHVDEALVDLTGGVGGENLSLAEEGRDPDRLWSRLTGFVHAGYLLGAGSPAGTDTDVSAEGIVQGHAYSCLRVAEEEGHRLLQLRNPWGRTEWRGDWSDASHLWTPRLKARLGWSDADDGTFWIGLKDFCASFAQLYVCKIPNPSWAHAEMQGEWRGESAGGCSNYDTVGANPQWSITIGERPVACLVCLAQADARGTDLDGDGVEDEPFPIGLSVVYKRGERVRKLYASDWCARTAPFRNTREVSLDVTLEPRSGGATTTYTLLPSTFEPGQERNFRIRVFSDRPVEVAPLR</sequence>
<dbReference type="InterPro" id="IPR022683">
    <property type="entry name" value="Calpain_III"/>
</dbReference>
<dbReference type="InterPro" id="IPR022682">
    <property type="entry name" value="Calpain_domain_III"/>
</dbReference>
<dbReference type="Pfam" id="PF00648">
    <property type="entry name" value="Peptidase_C2"/>
    <property type="match status" value="1"/>
</dbReference>
<dbReference type="KEGG" id="ehx:EMIHUDRAFT_430816"/>
<dbReference type="EnsemblProtists" id="EOD18537">
    <property type="protein sequence ID" value="EOD18537"/>
    <property type="gene ID" value="EMIHUDRAFT_430816"/>
</dbReference>
<evidence type="ECO:0000256" key="8">
    <source>
        <dbReference type="ARBA" id="ARBA00022807"/>
    </source>
</evidence>
<dbReference type="SMART" id="SM00230">
    <property type="entry name" value="CysPc"/>
    <property type="match status" value="1"/>
</dbReference>
<evidence type="ECO:0000256" key="10">
    <source>
        <dbReference type="PIRSR" id="PIRSR622684-1"/>
    </source>
</evidence>
<organism evidence="13 14">
    <name type="scientific">Emiliania huxleyi (strain CCMP1516)</name>
    <dbReference type="NCBI Taxonomy" id="280463"/>
    <lineage>
        <taxon>Eukaryota</taxon>
        <taxon>Haptista</taxon>
        <taxon>Haptophyta</taxon>
        <taxon>Prymnesiophyceae</taxon>
        <taxon>Isochrysidales</taxon>
        <taxon>Noelaerhabdaceae</taxon>
        <taxon>Emiliania</taxon>
    </lineage>
</organism>
<dbReference type="STRING" id="2903.R1C8G2"/>
<evidence type="ECO:0000256" key="6">
    <source>
        <dbReference type="ARBA" id="ARBA00022771"/>
    </source>
</evidence>
<dbReference type="SUPFAM" id="SSF54001">
    <property type="entry name" value="Cysteine proteinases"/>
    <property type="match status" value="1"/>
</dbReference>
<dbReference type="RefSeq" id="XP_005767770.1">
    <property type="nucleotide sequence ID" value="XM_005767713.1"/>
</dbReference>
<dbReference type="FunFam" id="3.90.70.10:FF:000010">
    <property type="entry name" value="Calpain 15"/>
    <property type="match status" value="1"/>
</dbReference>
<keyword evidence="2" id="KW-0597">Phosphoprotein</keyword>
<evidence type="ECO:0000256" key="3">
    <source>
        <dbReference type="ARBA" id="ARBA00022670"/>
    </source>
</evidence>
<dbReference type="PANTHER" id="PTHR10183">
    <property type="entry name" value="CALPAIN"/>
    <property type="match status" value="1"/>
</dbReference>
<dbReference type="GO" id="GO:0004198">
    <property type="term" value="F:calcium-dependent cysteine-type endopeptidase activity"/>
    <property type="evidence" value="ECO:0007669"/>
    <property type="project" value="InterPro"/>
</dbReference>
<reference evidence="13" key="2">
    <citation type="submission" date="2024-10" db="UniProtKB">
        <authorList>
            <consortium name="EnsemblProtists"/>
        </authorList>
    </citation>
    <scope>IDENTIFICATION</scope>
</reference>
<evidence type="ECO:0000256" key="1">
    <source>
        <dbReference type="ARBA" id="ARBA00007623"/>
    </source>
</evidence>
<evidence type="ECO:0000313" key="13">
    <source>
        <dbReference type="EnsemblProtists" id="EOD18537"/>
    </source>
</evidence>
<dbReference type="GO" id="GO:0008270">
    <property type="term" value="F:zinc ion binding"/>
    <property type="evidence" value="ECO:0007669"/>
    <property type="project" value="UniProtKB-KW"/>
</dbReference>
<dbReference type="Proteomes" id="UP000013827">
    <property type="component" value="Unassembled WGS sequence"/>
</dbReference>
<evidence type="ECO:0000256" key="2">
    <source>
        <dbReference type="ARBA" id="ARBA00022553"/>
    </source>
</evidence>
<evidence type="ECO:0000256" key="4">
    <source>
        <dbReference type="ARBA" id="ARBA00022723"/>
    </source>
</evidence>
<feature type="active site" evidence="10 11">
    <location>
        <position position="233"/>
    </location>
</feature>
<dbReference type="OMA" id="LFHGRWA"/>
<dbReference type="GeneID" id="17264077"/>
<evidence type="ECO:0000256" key="5">
    <source>
        <dbReference type="ARBA" id="ARBA00022737"/>
    </source>
</evidence>
<evidence type="ECO:0000313" key="14">
    <source>
        <dbReference type="Proteomes" id="UP000013827"/>
    </source>
</evidence>
<dbReference type="PaxDb" id="2903-EOD15341"/>
<evidence type="ECO:0000256" key="9">
    <source>
        <dbReference type="ARBA" id="ARBA00022833"/>
    </source>
</evidence>
<reference evidence="14" key="1">
    <citation type="journal article" date="2013" name="Nature">
        <title>Pan genome of the phytoplankton Emiliania underpins its global distribution.</title>
        <authorList>
            <person name="Read B.A."/>
            <person name="Kegel J."/>
            <person name="Klute M.J."/>
            <person name="Kuo A."/>
            <person name="Lefebvre S.C."/>
            <person name="Maumus F."/>
            <person name="Mayer C."/>
            <person name="Miller J."/>
            <person name="Monier A."/>
            <person name="Salamov A."/>
            <person name="Young J."/>
            <person name="Aguilar M."/>
            <person name="Claverie J.M."/>
            <person name="Frickenhaus S."/>
            <person name="Gonzalez K."/>
            <person name="Herman E.K."/>
            <person name="Lin Y.C."/>
            <person name="Napier J."/>
            <person name="Ogata H."/>
            <person name="Sarno A.F."/>
            <person name="Shmutz J."/>
            <person name="Schroeder D."/>
            <person name="de Vargas C."/>
            <person name="Verret F."/>
            <person name="von Dassow P."/>
            <person name="Valentin K."/>
            <person name="Van de Peer Y."/>
            <person name="Wheeler G."/>
            <person name="Dacks J.B."/>
            <person name="Delwiche C.F."/>
            <person name="Dyhrman S.T."/>
            <person name="Glockner G."/>
            <person name="John U."/>
            <person name="Richards T."/>
            <person name="Worden A.Z."/>
            <person name="Zhang X."/>
            <person name="Grigoriev I.V."/>
            <person name="Allen A.E."/>
            <person name="Bidle K."/>
            <person name="Borodovsky M."/>
            <person name="Bowler C."/>
            <person name="Brownlee C."/>
            <person name="Cock J.M."/>
            <person name="Elias M."/>
            <person name="Gladyshev V.N."/>
            <person name="Groth M."/>
            <person name="Guda C."/>
            <person name="Hadaegh A."/>
            <person name="Iglesias-Rodriguez M.D."/>
            <person name="Jenkins J."/>
            <person name="Jones B.M."/>
            <person name="Lawson T."/>
            <person name="Leese F."/>
            <person name="Lindquist E."/>
            <person name="Lobanov A."/>
            <person name="Lomsadze A."/>
            <person name="Malik S.B."/>
            <person name="Marsh M.E."/>
            <person name="Mackinder L."/>
            <person name="Mock T."/>
            <person name="Mueller-Roeber B."/>
            <person name="Pagarete A."/>
            <person name="Parker M."/>
            <person name="Probert I."/>
            <person name="Quesneville H."/>
            <person name="Raines C."/>
            <person name="Rensing S.A."/>
            <person name="Riano-Pachon D.M."/>
            <person name="Richier S."/>
            <person name="Rokitta S."/>
            <person name="Shiraiwa Y."/>
            <person name="Soanes D.M."/>
            <person name="van der Giezen M."/>
            <person name="Wahlund T.M."/>
            <person name="Williams B."/>
            <person name="Wilson W."/>
            <person name="Wolfe G."/>
            <person name="Wurch L.L."/>
        </authorList>
    </citation>
    <scope>NUCLEOTIDE SEQUENCE</scope>
</reference>
<name>A0A0D3J4V2_EMIH1</name>